<gene>
    <name evidence="2" type="ORF">BBP83_01230</name>
</gene>
<reference evidence="2 3" key="1">
    <citation type="submission" date="2016-07" db="EMBL/GenBank/DDBJ databases">
        <title>Acinetobacter sp. ANC 4603.</title>
        <authorList>
            <person name="Radolfova-Krizova L."/>
            <person name="Nemec A."/>
        </authorList>
    </citation>
    <scope>NUCLEOTIDE SEQUENCE [LARGE SCALE GENOMIC DNA]</scope>
    <source>
        <strain evidence="2 3">ANC 4603</strain>
    </source>
</reference>
<evidence type="ECO:0000313" key="2">
    <source>
        <dbReference type="EMBL" id="ODA14464.1"/>
    </source>
</evidence>
<dbReference type="OrthoDB" id="6707509at2"/>
<dbReference type="EMBL" id="MBDL01000001">
    <property type="protein sequence ID" value="ODA14464.1"/>
    <property type="molecule type" value="Genomic_DNA"/>
</dbReference>
<proteinExistence type="predicted"/>
<evidence type="ECO:0000256" key="1">
    <source>
        <dbReference type="SAM" id="Phobius"/>
    </source>
</evidence>
<keyword evidence="1" id="KW-0812">Transmembrane</keyword>
<comment type="caution">
    <text evidence="2">The sequence shown here is derived from an EMBL/GenBank/DDBJ whole genome shotgun (WGS) entry which is preliminary data.</text>
</comment>
<protein>
    <submittedName>
        <fullName evidence="2">Uncharacterized protein</fullName>
    </submittedName>
</protein>
<name>A0A1C3D0A2_9GAMM</name>
<feature type="transmembrane region" description="Helical" evidence="1">
    <location>
        <begin position="86"/>
        <end position="103"/>
    </location>
</feature>
<dbReference type="RefSeq" id="WP_068885603.1">
    <property type="nucleotide sequence ID" value="NZ_CBCRUU010000003.1"/>
</dbReference>
<dbReference type="AlphaFoldDB" id="A0A1C3D0A2"/>
<keyword evidence="1" id="KW-0472">Membrane</keyword>
<feature type="transmembrane region" description="Helical" evidence="1">
    <location>
        <begin position="36"/>
        <end position="55"/>
    </location>
</feature>
<keyword evidence="1" id="KW-1133">Transmembrane helix</keyword>
<dbReference type="Proteomes" id="UP000186553">
    <property type="component" value="Unassembled WGS sequence"/>
</dbReference>
<organism evidence="2 3">
    <name type="scientific">Acinetobacter celticus</name>
    <dbReference type="NCBI Taxonomy" id="1891224"/>
    <lineage>
        <taxon>Bacteria</taxon>
        <taxon>Pseudomonadati</taxon>
        <taxon>Pseudomonadota</taxon>
        <taxon>Gammaproteobacteria</taxon>
        <taxon>Moraxellales</taxon>
        <taxon>Moraxellaceae</taxon>
        <taxon>Acinetobacter</taxon>
    </lineage>
</organism>
<evidence type="ECO:0000313" key="3">
    <source>
        <dbReference type="Proteomes" id="UP000186553"/>
    </source>
</evidence>
<accession>A0A1C3D0A2</accession>
<sequence length="105" mass="11746">MRIFLIVLQYACVAFALFLCYQIGMALTSPEYDLMEIVADVGTIFICIDLATFLFSNKSGQGVSLEQYAKQLEQPPSKLIYVTRKLGHLGILLIITSWIVPIINS</sequence>
<keyword evidence="3" id="KW-1185">Reference proteome</keyword>